<dbReference type="EMBL" id="BT122519">
    <property type="protein sequence ID" value="ADE75892.1"/>
    <property type="molecule type" value="mRNA"/>
</dbReference>
<evidence type="ECO:0000313" key="1">
    <source>
        <dbReference type="EMBL" id="ADE75892.1"/>
    </source>
</evidence>
<accession>D5A8M3</accession>
<name>D5A8M3_PICSI</name>
<organism evidence="1">
    <name type="scientific">Picea sitchensis</name>
    <name type="common">Sitka spruce</name>
    <name type="synonym">Pinus sitchensis</name>
    <dbReference type="NCBI Taxonomy" id="3332"/>
    <lineage>
        <taxon>Eukaryota</taxon>
        <taxon>Viridiplantae</taxon>
        <taxon>Streptophyta</taxon>
        <taxon>Embryophyta</taxon>
        <taxon>Tracheophyta</taxon>
        <taxon>Spermatophyta</taxon>
        <taxon>Pinopsida</taxon>
        <taxon>Pinidae</taxon>
        <taxon>Conifers I</taxon>
        <taxon>Pinales</taxon>
        <taxon>Pinaceae</taxon>
        <taxon>Picea</taxon>
    </lineage>
</organism>
<dbReference type="AlphaFoldDB" id="D5A8M3"/>
<reference evidence="1" key="1">
    <citation type="submission" date="2010-04" db="EMBL/GenBank/DDBJ databases">
        <authorList>
            <person name="Reid K.E."/>
            <person name="Liao N."/>
            <person name="Chan S."/>
            <person name="Docking R."/>
            <person name="Taylor G."/>
            <person name="Moore R."/>
            <person name="Mayo M."/>
            <person name="Munro S."/>
            <person name="King J."/>
            <person name="Yanchuk A."/>
            <person name="Holt R."/>
            <person name="Jones S."/>
            <person name="Marra M."/>
            <person name="Ritland C.E."/>
            <person name="Ritland K."/>
            <person name="Bohlmann J."/>
        </authorList>
    </citation>
    <scope>NUCLEOTIDE SEQUENCE</scope>
    <source>
        <tissue evidence="1">Buds collected with no treatment. Collection October 2007</tissue>
    </source>
</reference>
<sequence length="40" mass="4779">MYILFYQCIRYNPGLHLSMPIPDRIFQQNPCNFGLSINLF</sequence>
<protein>
    <submittedName>
        <fullName evidence="1">Uncharacterized protein</fullName>
    </submittedName>
</protein>
<proteinExistence type="evidence at transcript level"/>